<dbReference type="PANTHER" id="PTHR15208:SF2">
    <property type="entry name" value="RECEPTOR-BINDING CANCER ANTIGEN EXPRESSED ON SISO CELLS"/>
    <property type="match status" value="1"/>
</dbReference>
<dbReference type="PIRSF" id="PIRSF034247">
    <property type="entry name" value="RCAS1"/>
    <property type="match status" value="1"/>
</dbReference>
<evidence type="ECO:0000256" key="1">
    <source>
        <dbReference type="SAM" id="MobiDB-lite"/>
    </source>
</evidence>
<organism evidence="2">
    <name type="scientific">Menopon gallinae</name>
    <name type="common">poultry shaft louse</name>
    <dbReference type="NCBI Taxonomy" id="328185"/>
    <lineage>
        <taxon>Eukaryota</taxon>
        <taxon>Metazoa</taxon>
        <taxon>Ecdysozoa</taxon>
        <taxon>Arthropoda</taxon>
        <taxon>Hexapoda</taxon>
        <taxon>Insecta</taxon>
        <taxon>Pterygota</taxon>
        <taxon>Neoptera</taxon>
        <taxon>Paraneoptera</taxon>
        <taxon>Psocodea</taxon>
        <taxon>Troctomorpha</taxon>
        <taxon>Phthiraptera</taxon>
        <taxon>Amblycera</taxon>
        <taxon>Menoponidae</taxon>
        <taxon>Menopon</taxon>
    </lineage>
</organism>
<reference evidence="2" key="1">
    <citation type="journal article" date="2024" name="Gigascience">
        <title>Chromosome-level genome of the poultry shaft louse Menopon gallinae provides insight into the host-switching and adaptive evolution of parasitic lice.</title>
        <authorList>
            <person name="Xu Y."/>
            <person name="Ma L."/>
            <person name="Liu S."/>
            <person name="Liang Y."/>
            <person name="Liu Q."/>
            <person name="He Z."/>
            <person name="Tian L."/>
            <person name="Duan Y."/>
            <person name="Cai W."/>
            <person name="Li H."/>
            <person name="Song F."/>
        </authorList>
    </citation>
    <scope>NUCLEOTIDE SEQUENCE</scope>
    <source>
        <strain evidence="2">Cailab_2023a</strain>
    </source>
</reference>
<gene>
    <name evidence="2" type="ORF">PYX00_002997</name>
</gene>
<dbReference type="GO" id="GO:0030141">
    <property type="term" value="C:secretory granule"/>
    <property type="evidence" value="ECO:0007669"/>
    <property type="project" value="TreeGrafter"/>
</dbReference>
<dbReference type="PANTHER" id="PTHR15208">
    <property type="entry name" value="RECEPTOR-BINDING CANCER ANTIGEN EXPRESSED ON SISO CELLS CANCER ASSOCIATED SURFACE ANTIGEN RCAS1 ESTROGEN RECEPTOR-BINDING FRAGMENT- ASSOCIATED GENE 9 PROTEIN"/>
    <property type="match status" value="1"/>
</dbReference>
<proteinExistence type="predicted"/>
<protein>
    <recommendedName>
        <fullName evidence="3">Receptor-binding cancer antigen expressed on SiSo cells</fullName>
    </recommendedName>
</protein>
<dbReference type="EMBL" id="JARGDH010000002">
    <property type="protein sequence ID" value="KAL0275003.1"/>
    <property type="molecule type" value="Genomic_DNA"/>
</dbReference>
<dbReference type="InterPro" id="IPR017025">
    <property type="entry name" value="Cancer-assoc_antigen_RCAS1"/>
</dbReference>
<feature type="compositionally biased region" description="Basic and acidic residues" evidence="1">
    <location>
        <begin position="178"/>
        <end position="187"/>
    </location>
</feature>
<dbReference type="AlphaFoldDB" id="A0AAW2HZ54"/>
<evidence type="ECO:0008006" key="3">
    <source>
        <dbReference type="Google" id="ProtNLM"/>
    </source>
</evidence>
<sequence>MMVKVVLKIFLSIFHFFIRTFKRALCCLKRRRRPSCEPLPLTNIGIVQNSDKGELQAWGNWEDVPTIITDHTSKPIDPIQQKIEQYREQMKAPPVEAGDPEDNIDFFQDMTPTIVKQKKLLLQQKETDNYLMKSNLSLAPDPTFHSSELGVWDDSQTWEDQTEQDWDANEVLREKKRMERERRLADHQRKKHEVRGGRSIMATKIS</sequence>
<name>A0AAW2HZ54_9NEOP</name>
<comment type="caution">
    <text evidence="2">The sequence shown here is derived from an EMBL/GenBank/DDBJ whole genome shotgun (WGS) entry which is preliminary data.</text>
</comment>
<accession>A0AAW2HZ54</accession>
<feature type="region of interest" description="Disordered" evidence="1">
    <location>
        <begin position="178"/>
        <end position="206"/>
    </location>
</feature>
<evidence type="ECO:0000313" key="2">
    <source>
        <dbReference type="EMBL" id="KAL0275003.1"/>
    </source>
</evidence>